<comment type="similarity">
    <text evidence="3">Belongs to the acetyltransferase family. RimJ subfamily.</text>
</comment>
<accession>A0ABU2BAR8</accession>
<dbReference type="PROSITE" id="PS51186">
    <property type="entry name" value="GNAT"/>
    <property type="match status" value="1"/>
</dbReference>
<dbReference type="RefSeq" id="WP_277105225.1">
    <property type="nucleotide sequence ID" value="NZ_BAAAJS010000068.1"/>
</dbReference>
<protein>
    <submittedName>
        <fullName evidence="5">Ribosomal-protein-alanine N-acetyltransferase</fullName>
        <ecNumber evidence="5">2.3.1.267</ecNumber>
    </submittedName>
</protein>
<dbReference type="Proteomes" id="UP001183619">
    <property type="component" value="Unassembled WGS sequence"/>
</dbReference>
<feature type="domain" description="N-acetyltransferase" evidence="4">
    <location>
        <begin position="50"/>
        <end position="207"/>
    </location>
</feature>
<evidence type="ECO:0000256" key="3">
    <source>
        <dbReference type="ARBA" id="ARBA00038502"/>
    </source>
</evidence>
<dbReference type="GO" id="GO:0008999">
    <property type="term" value="F:protein-N-terminal-alanine acetyltransferase activity"/>
    <property type="evidence" value="ECO:0007669"/>
    <property type="project" value="UniProtKB-EC"/>
</dbReference>
<reference evidence="5 6" key="1">
    <citation type="submission" date="2023-07" db="EMBL/GenBank/DDBJ databases">
        <title>Sequencing the genomes of 1000 actinobacteria strains.</title>
        <authorList>
            <person name="Klenk H.-P."/>
        </authorList>
    </citation>
    <scope>NUCLEOTIDE SEQUENCE [LARGE SCALE GENOMIC DNA]</scope>
    <source>
        <strain evidence="5 6">DSM 44508</strain>
    </source>
</reference>
<evidence type="ECO:0000256" key="2">
    <source>
        <dbReference type="ARBA" id="ARBA00023315"/>
    </source>
</evidence>
<keyword evidence="2 5" id="KW-0012">Acyltransferase</keyword>
<evidence type="ECO:0000313" key="6">
    <source>
        <dbReference type="Proteomes" id="UP001183619"/>
    </source>
</evidence>
<keyword evidence="6" id="KW-1185">Reference proteome</keyword>
<sequence>MFRLFHRAQPALGPRHPHHPGWLEYTPTITVRNQRLRLRPLEKNDGDLWSEMRIYDQHHLQPVEPTVGTYWEKAHSMQAWREMYINLRQSAYAGHLLPFVIELNGEFAGQLTIGNIQHGTVSDAWIGYWVFSAHTGKGVATAACALGIDHAFARVGLHRLTATHLPDNHASNKVLMANGFKQEGYLRKNLHINGQWRDHILLGLTRDDYPTTATNRLMAAGKIQKHFR</sequence>
<keyword evidence="1 5" id="KW-0808">Transferase</keyword>
<dbReference type="Pfam" id="PF13302">
    <property type="entry name" value="Acetyltransf_3"/>
    <property type="match status" value="1"/>
</dbReference>
<comment type="caution">
    <text evidence="5">The sequence shown here is derived from an EMBL/GenBank/DDBJ whole genome shotgun (WGS) entry which is preliminary data.</text>
</comment>
<gene>
    <name evidence="5" type="ORF">J2S37_001617</name>
</gene>
<proteinExistence type="inferred from homology"/>
<dbReference type="InterPro" id="IPR051531">
    <property type="entry name" value="N-acetyltransferase"/>
</dbReference>
<dbReference type="EMBL" id="JAVDYF010000001">
    <property type="protein sequence ID" value="MDR7355079.1"/>
    <property type="molecule type" value="Genomic_DNA"/>
</dbReference>
<dbReference type="Gene3D" id="3.40.630.30">
    <property type="match status" value="1"/>
</dbReference>
<dbReference type="SUPFAM" id="SSF55729">
    <property type="entry name" value="Acyl-CoA N-acyltransferases (Nat)"/>
    <property type="match status" value="1"/>
</dbReference>
<evidence type="ECO:0000313" key="5">
    <source>
        <dbReference type="EMBL" id="MDR7355079.1"/>
    </source>
</evidence>
<evidence type="ECO:0000256" key="1">
    <source>
        <dbReference type="ARBA" id="ARBA00022679"/>
    </source>
</evidence>
<dbReference type="EC" id="2.3.1.267" evidence="5"/>
<organism evidence="5 6">
    <name type="scientific">Corynebacterium felinum</name>
    <dbReference type="NCBI Taxonomy" id="131318"/>
    <lineage>
        <taxon>Bacteria</taxon>
        <taxon>Bacillati</taxon>
        <taxon>Actinomycetota</taxon>
        <taxon>Actinomycetes</taxon>
        <taxon>Mycobacteriales</taxon>
        <taxon>Corynebacteriaceae</taxon>
        <taxon>Corynebacterium</taxon>
    </lineage>
</organism>
<dbReference type="PANTHER" id="PTHR43792">
    <property type="entry name" value="GNAT FAMILY, PUTATIVE (AFU_ORTHOLOGUE AFUA_3G00765)-RELATED-RELATED"/>
    <property type="match status" value="1"/>
</dbReference>
<name>A0ABU2BAR8_9CORY</name>
<dbReference type="PANTHER" id="PTHR43792:SF8">
    <property type="entry name" value="[RIBOSOMAL PROTEIN US5]-ALANINE N-ACETYLTRANSFERASE"/>
    <property type="match status" value="1"/>
</dbReference>
<dbReference type="InterPro" id="IPR000182">
    <property type="entry name" value="GNAT_dom"/>
</dbReference>
<evidence type="ECO:0000259" key="4">
    <source>
        <dbReference type="PROSITE" id="PS51186"/>
    </source>
</evidence>
<dbReference type="InterPro" id="IPR016181">
    <property type="entry name" value="Acyl_CoA_acyltransferase"/>
</dbReference>